<dbReference type="VEuPathDB" id="FungiDB:VP01_2342g1"/>
<reference evidence="1 2" key="1">
    <citation type="submission" date="2015-08" db="EMBL/GenBank/DDBJ databases">
        <title>Next Generation Sequencing and Analysis of the Genome of Puccinia sorghi L Schw, the Causal Agent of Maize Common Rust.</title>
        <authorList>
            <person name="Rochi L."/>
            <person name="Burguener G."/>
            <person name="Darino M."/>
            <person name="Turjanski A."/>
            <person name="Kreff E."/>
            <person name="Dieguez M.J."/>
            <person name="Sacco F."/>
        </authorList>
    </citation>
    <scope>NUCLEOTIDE SEQUENCE [LARGE SCALE GENOMIC DNA]</scope>
    <source>
        <strain evidence="1 2">RO10H11247</strain>
    </source>
</reference>
<dbReference type="EMBL" id="LAVV01007217">
    <property type="protein sequence ID" value="KNZ56686.1"/>
    <property type="molecule type" value="Genomic_DNA"/>
</dbReference>
<evidence type="ECO:0000313" key="2">
    <source>
        <dbReference type="Proteomes" id="UP000037035"/>
    </source>
</evidence>
<proteinExistence type="predicted"/>
<gene>
    <name evidence="1" type="ORF">VP01_2342g1</name>
</gene>
<protein>
    <submittedName>
        <fullName evidence="1">Uncharacterized protein</fullName>
    </submittedName>
</protein>
<accession>A0A0L6V7A7</accession>
<evidence type="ECO:0000313" key="1">
    <source>
        <dbReference type="EMBL" id="KNZ56686.1"/>
    </source>
</evidence>
<name>A0A0L6V7A7_9BASI</name>
<keyword evidence="2" id="KW-1185">Reference proteome</keyword>
<dbReference type="Proteomes" id="UP000037035">
    <property type="component" value="Unassembled WGS sequence"/>
</dbReference>
<comment type="caution">
    <text evidence="1">The sequence shown here is derived from an EMBL/GenBank/DDBJ whole genome shotgun (WGS) entry which is preliminary data.</text>
</comment>
<sequence>MEPTASSIQNPPSDSDDRSAFLKLIRKITGMPLALKKICASDKNHQQKQSTHSANIEDSAHLTISIRKFIPNLFLPDPPIERVIYETDDLGIILKK</sequence>
<organism evidence="1 2">
    <name type="scientific">Puccinia sorghi</name>
    <dbReference type="NCBI Taxonomy" id="27349"/>
    <lineage>
        <taxon>Eukaryota</taxon>
        <taxon>Fungi</taxon>
        <taxon>Dikarya</taxon>
        <taxon>Basidiomycota</taxon>
        <taxon>Pucciniomycotina</taxon>
        <taxon>Pucciniomycetes</taxon>
        <taxon>Pucciniales</taxon>
        <taxon>Pucciniaceae</taxon>
        <taxon>Puccinia</taxon>
    </lineage>
</organism>
<dbReference type="AlphaFoldDB" id="A0A0L6V7A7"/>